<name>A0A821R811_9NEOP</name>
<proteinExistence type="predicted"/>
<dbReference type="OrthoDB" id="10051617at2759"/>
<dbReference type="Gene3D" id="6.10.140.1020">
    <property type="match status" value="1"/>
</dbReference>
<sequence length="429" mass="48461">MKSSEDSPKTPGGISKTLLTPCRRLGLSRKFNRKGPSPFISPLSRSQNSTEITKVCKKRKICCTSEESAFSPQSPEETVLAVPETIACISSPTHISDTPSRSIPISKKNSKVFLMLQNVDANNKDDITKSTEIVRKSPQNNNKTLSKLSRVNSKKKIKTVQQCEQSNILNEISKVDSTKANELNVKDPNNLNKECIILIQKKMLKSLKTHQQGDNNSHINKASMINTSVSQTLFDSDSDDLPLCDLNKKQDNDFVKTLSVKKKSSPKSIPNINKIKNVKPMTETKTLQKSFDNDDDDFEFTKRTILVKKTYEKVVKPSKAKSTGSITQKDIDELKHRIEMKKKLLIAKAMTEDTEELRNLIKKWQKGCQEALFELFDLMKKKFPDNQNMDYSEILKTLKIPPELVGYDIENDSFITPDDNTIILSSINT</sequence>
<evidence type="ECO:0000313" key="2">
    <source>
        <dbReference type="Proteomes" id="UP000663880"/>
    </source>
</evidence>
<protein>
    <recommendedName>
        <fullName evidence="3">Swi5-dependent recombination DNA repair protein 1 homolog</fullName>
    </recommendedName>
</protein>
<gene>
    <name evidence="1" type="ORF">PMACD_LOCUS6005</name>
</gene>
<accession>A0A821R811</accession>
<dbReference type="EMBL" id="CAJOBZ010000012">
    <property type="protein sequence ID" value="CAF4839135.1"/>
    <property type="molecule type" value="Genomic_DNA"/>
</dbReference>
<comment type="caution">
    <text evidence="1">The sequence shown here is derived from an EMBL/GenBank/DDBJ whole genome shotgun (WGS) entry which is preliminary data.</text>
</comment>
<keyword evidence="2" id="KW-1185">Reference proteome</keyword>
<dbReference type="Proteomes" id="UP000663880">
    <property type="component" value="Unassembled WGS sequence"/>
</dbReference>
<reference evidence="1" key="1">
    <citation type="submission" date="2021-02" db="EMBL/GenBank/DDBJ databases">
        <authorList>
            <person name="Steward A R."/>
        </authorList>
    </citation>
    <scope>NUCLEOTIDE SEQUENCE</scope>
</reference>
<organism evidence="1 2">
    <name type="scientific">Pieris macdunnoughi</name>
    <dbReference type="NCBI Taxonomy" id="345717"/>
    <lineage>
        <taxon>Eukaryota</taxon>
        <taxon>Metazoa</taxon>
        <taxon>Ecdysozoa</taxon>
        <taxon>Arthropoda</taxon>
        <taxon>Hexapoda</taxon>
        <taxon>Insecta</taxon>
        <taxon>Pterygota</taxon>
        <taxon>Neoptera</taxon>
        <taxon>Endopterygota</taxon>
        <taxon>Lepidoptera</taxon>
        <taxon>Glossata</taxon>
        <taxon>Ditrysia</taxon>
        <taxon>Papilionoidea</taxon>
        <taxon>Pieridae</taxon>
        <taxon>Pierinae</taxon>
        <taxon>Pieris</taxon>
    </lineage>
</organism>
<evidence type="ECO:0008006" key="3">
    <source>
        <dbReference type="Google" id="ProtNLM"/>
    </source>
</evidence>
<evidence type="ECO:0000313" key="1">
    <source>
        <dbReference type="EMBL" id="CAF4839135.1"/>
    </source>
</evidence>
<dbReference type="AlphaFoldDB" id="A0A821R811"/>